<gene>
    <name evidence="2" type="ORF">EVAR_9332_1</name>
</gene>
<name>A0A4C1TNV3_EUMVA</name>
<proteinExistence type="predicted"/>
<dbReference type="EMBL" id="BGZK01000072">
    <property type="protein sequence ID" value="GBP15558.1"/>
    <property type="molecule type" value="Genomic_DNA"/>
</dbReference>
<keyword evidence="3" id="KW-1185">Reference proteome</keyword>
<comment type="caution">
    <text evidence="2">The sequence shown here is derived from an EMBL/GenBank/DDBJ whole genome shotgun (WGS) entry which is preliminary data.</text>
</comment>
<accession>A0A4C1TNV3</accession>
<evidence type="ECO:0000313" key="3">
    <source>
        <dbReference type="Proteomes" id="UP000299102"/>
    </source>
</evidence>
<evidence type="ECO:0000256" key="1">
    <source>
        <dbReference type="SAM" id="MobiDB-lite"/>
    </source>
</evidence>
<dbReference type="Proteomes" id="UP000299102">
    <property type="component" value="Unassembled WGS sequence"/>
</dbReference>
<protein>
    <submittedName>
        <fullName evidence="2">Uncharacterized protein</fullName>
    </submittedName>
</protein>
<organism evidence="2 3">
    <name type="scientific">Eumeta variegata</name>
    <name type="common">Bagworm moth</name>
    <name type="synonym">Eumeta japonica</name>
    <dbReference type="NCBI Taxonomy" id="151549"/>
    <lineage>
        <taxon>Eukaryota</taxon>
        <taxon>Metazoa</taxon>
        <taxon>Ecdysozoa</taxon>
        <taxon>Arthropoda</taxon>
        <taxon>Hexapoda</taxon>
        <taxon>Insecta</taxon>
        <taxon>Pterygota</taxon>
        <taxon>Neoptera</taxon>
        <taxon>Endopterygota</taxon>
        <taxon>Lepidoptera</taxon>
        <taxon>Glossata</taxon>
        <taxon>Ditrysia</taxon>
        <taxon>Tineoidea</taxon>
        <taxon>Psychidae</taxon>
        <taxon>Oiketicinae</taxon>
        <taxon>Eumeta</taxon>
    </lineage>
</organism>
<evidence type="ECO:0000313" key="2">
    <source>
        <dbReference type="EMBL" id="GBP15558.1"/>
    </source>
</evidence>
<dbReference type="AlphaFoldDB" id="A0A4C1TNV3"/>
<feature type="region of interest" description="Disordered" evidence="1">
    <location>
        <begin position="39"/>
        <end position="58"/>
    </location>
</feature>
<reference evidence="2 3" key="1">
    <citation type="journal article" date="2019" name="Commun. Biol.">
        <title>The bagworm genome reveals a unique fibroin gene that provides high tensile strength.</title>
        <authorList>
            <person name="Kono N."/>
            <person name="Nakamura H."/>
            <person name="Ohtoshi R."/>
            <person name="Tomita M."/>
            <person name="Numata K."/>
            <person name="Arakawa K."/>
        </authorList>
    </citation>
    <scope>NUCLEOTIDE SEQUENCE [LARGE SCALE GENOMIC DNA]</scope>
</reference>
<sequence length="75" mass="8972">MEHYNAWRYLIGTRRLGTVEGTICARGPQQRQRRHYRARKMTAHREQYPPFPSRTSSHRLCGRCPSIYCTITYRS</sequence>